<evidence type="ECO:0000259" key="5">
    <source>
        <dbReference type="Pfam" id="PF05726"/>
    </source>
</evidence>
<comment type="similarity">
    <text evidence="1 2">Belongs to the pirin family.</text>
</comment>
<dbReference type="Pfam" id="PF05726">
    <property type="entry name" value="Pirin_C"/>
    <property type="match status" value="1"/>
</dbReference>
<reference evidence="6 7" key="1">
    <citation type="submission" date="2019-02" db="EMBL/GenBank/DDBJ databases">
        <title>Genomic data mining of an Antarctic deep-sea actinobacterium, Janibacterlimosus P3-3-X1.</title>
        <authorList>
            <person name="Liao L."/>
            <person name="Chen B."/>
        </authorList>
    </citation>
    <scope>NUCLEOTIDE SEQUENCE [LARGE SCALE GENOMIC DNA]</scope>
    <source>
        <strain evidence="6 7">P3-3-X1</strain>
    </source>
</reference>
<dbReference type="AlphaFoldDB" id="A0A4P6MXP3"/>
<dbReference type="KEGG" id="jli:EXU32_09355"/>
<feature type="domain" description="Pirin C-terminal" evidence="5">
    <location>
        <begin position="205"/>
        <end position="306"/>
    </location>
</feature>
<accession>A0A4P6MXP3</accession>
<dbReference type="EMBL" id="CP036164">
    <property type="protein sequence ID" value="QBF46440.1"/>
    <property type="molecule type" value="Genomic_DNA"/>
</dbReference>
<dbReference type="InterPro" id="IPR012093">
    <property type="entry name" value="Pirin"/>
</dbReference>
<evidence type="ECO:0000256" key="3">
    <source>
        <dbReference type="SAM" id="MobiDB-lite"/>
    </source>
</evidence>
<protein>
    <submittedName>
        <fullName evidence="6">Pirin family protein</fullName>
    </submittedName>
</protein>
<gene>
    <name evidence="6" type="ORF">EXU32_09355</name>
</gene>
<dbReference type="InterPro" id="IPR011051">
    <property type="entry name" value="RmlC_Cupin_sf"/>
</dbReference>
<dbReference type="InterPro" id="IPR003829">
    <property type="entry name" value="Pirin_N_dom"/>
</dbReference>
<evidence type="ECO:0000313" key="7">
    <source>
        <dbReference type="Proteomes" id="UP000290408"/>
    </source>
</evidence>
<evidence type="ECO:0000256" key="2">
    <source>
        <dbReference type="RuleBase" id="RU003457"/>
    </source>
</evidence>
<dbReference type="InterPro" id="IPR014710">
    <property type="entry name" value="RmlC-like_jellyroll"/>
</dbReference>
<dbReference type="Gene3D" id="2.60.120.10">
    <property type="entry name" value="Jelly Rolls"/>
    <property type="match status" value="2"/>
</dbReference>
<dbReference type="SUPFAM" id="SSF51182">
    <property type="entry name" value="RmlC-like cupins"/>
    <property type="match status" value="1"/>
</dbReference>
<evidence type="ECO:0000256" key="1">
    <source>
        <dbReference type="ARBA" id="ARBA00008416"/>
    </source>
</evidence>
<feature type="domain" description="Pirin N-terminal" evidence="4">
    <location>
        <begin position="66"/>
        <end position="141"/>
    </location>
</feature>
<keyword evidence="7" id="KW-1185">Reference proteome</keyword>
<dbReference type="PANTHER" id="PTHR13903:SF8">
    <property type="entry name" value="PIRIN"/>
    <property type="match status" value="1"/>
</dbReference>
<dbReference type="Proteomes" id="UP000290408">
    <property type="component" value="Chromosome"/>
</dbReference>
<dbReference type="RefSeq" id="WP_130629661.1">
    <property type="nucleotide sequence ID" value="NZ_CP036164.1"/>
</dbReference>
<dbReference type="InterPro" id="IPR008778">
    <property type="entry name" value="Pirin_C_dom"/>
</dbReference>
<feature type="region of interest" description="Disordered" evidence="3">
    <location>
        <begin position="311"/>
        <end position="340"/>
    </location>
</feature>
<evidence type="ECO:0000259" key="4">
    <source>
        <dbReference type="Pfam" id="PF02678"/>
    </source>
</evidence>
<dbReference type="Pfam" id="PF02678">
    <property type="entry name" value="Pirin"/>
    <property type="match status" value="1"/>
</dbReference>
<dbReference type="STRING" id="1216970.GCA_001570985_02702"/>
<dbReference type="PANTHER" id="PTHR13903">
    <property type="entry name" value="PIRIN-RELATED"/>
    <property type="match status" value="1"/>
</dbReference>
<dbReference type="OrthoDB" id="321327at2"/>
<organism evidence="6 7">
    <name type="scientific">Janibacter limosus</name>
    <dbReference type="NCBI Taxonomy" id="53458"/>
    <lineage>
        <taxon>Bacteria</taxon>
        <taxon>Bacillati</taxon>
        <taxon>Actinomycetota</taxon>
        <taxon>Actinomycetes</taxon>
        <taxon>Micrococcales</taxon>
        <taxon>Intrasporangiaceae</taxon>
        <taxon>Janibacter</taxon>
    </lineage>
</organism>
<evidence type="ECO:0000313" key="6">
    <source>
        <dbReference type="EMBL" id="QBF46440.1"/>
    </source>
</evidence>
<sequence length="340" mass="36450">MSVSTSTGSVIEIGHPWRGVGPFLFAVHHLDAYPRGNADLGPAQDISDRPIGQDFGNPSGWSMYHGEQVPGFPAHPHRGFETITLVRRGVVDHADSTGATARFGGGDVQWVTAGHGVSHSEMFPLLEQDVDNPFELYQIWLNLPARSKGVDPEFRMLWHEDIPVIERDGARVTVVSGAYEDLAPLDPPVASWAADPASDVAVWLVDLEPGASITLPATRRGETQRLLYVHGEDGVHIDGTSVASGAGWAPVAGAAPTVTAGDQPSVVLVLQGVDLGEPVAAHGPFVMNTQAEIVQAFEDYQRTEFGGWGWDSRSPVHPRDTPRFATYGDGRTECPGDQAS</sequence>
<name>A0A4P6MXP3_9MICO</name>
<proteinExistence type="inferred from homology"/>